<feature type="region of interest" description="Disordered" evidence="6">
    <location>
        <begin position="175"/>
        <end position="209"/>
    </location>
</feature>
<reference evidence="9" key="1">
    <citation type="journal article" date="2019" name="Int. J. Syst. Evol. Microbiol.">
        <title>The Global Catalogue of Microorganisms (GCM) 10K type strain sequencing project: providing services to taxonomists for standard genome sequencing and annotation.</title>
        <authorList>
            <consortium name="The Broad Institute Genomics Platform"/>
            <consortium name="The Broad Institute Genome Sequencing Center for Infectious Disease"/>
            <person name="Wu L."/>
            <person name="Ma J."/>
        </authorList>
    </citation>
    <scope>NUCLEOTIDE SEQUENCE [LARGE SCALE GENOMIC DNA]</scope>
    <source>
        <strain evidence="9">CECT 7806</strain>
    </source>
</reference>
<evidence type="ECO:0000256" key="2">
    <source>
        <dbReference type="ARBA" id="ARBA00012438"/>
    </source>
</evidence>
<evidence type="ECO:0000256" key="4">
    <source>
        <dbReference type="ARBA" id="ARBA00022679"/>
    </source>
</evidence>
<dbReference type="InterPro" id="IPR035965">
    <property type="entry name" value="PAS-like_dom_sf"/>
</dbReference>
<comment type="caution">
    <text evidence="8">The sequence shown here is derived from an EMBL/GenBank/DDBJ whole genome shotgun (WGS) entry which is preliminary data.</text>
</comment>
<keyword evidence="4" id="KW-0808">Transferase</keyword>
<comment type="catalytic activity">
    <reaction evidence="1">
        <text>ATP + protein L-histidine = ADP + protein N-phospho-L-histidine.</text>
        <dbReference type="EC" id="2.7.13.3"/>
    </reaction>
</comment>
<dbReference type="SUPFAM" id="SSF55785">
    <property type="entry name" value="PYP-like sensor domain (PAS domain)"/>
    <property type="match status" value="1"/>
</dbReference>
<dbReference type="EMBL" id="JAUFPT010000040">
    <property type="protein sequence ID" value="MDN3571575.1"/>
    <property type="molecule type" value="Genomic_DNA"/>
</dbReference>
<proteinExistence type="predicted"/>
<organism evidence="8 9">
    <name type="scientific">Methylobacterium longum</name>
    <dbReference type="NCBI Taxonomy" id="767694"/>
    <lineage>
        <taxon>Bacteria</taxon>
        <taxon>Pseudomonadati</taxon>
        <taxon>Pseudomonadota</taxon>
        <taxon>Alphaproteobacteria</taxon>
        <taxon>Hyphomicrobiales</taxon>
        <taxon>Methylobacteriaceae</taxon>
        <taxon>Methylobacterium</taxon>
    </lineage>
</organism>
<accession>A0ABT8AP97</accession>
<dbReference type="InterPro" id="IPR013655">
    <property type="entry name" value="PAS_fold_3"/>
</dbReference>
<keyword evidence="5" id="KW-0418">Kinase</keyword>
<evidence type="ECO:0000256" key="5">
    <source>
        <dbReference type="ARBA" id="ARBA00022777"/>
    </source>
</evidence>
<dbReference type="Pfam" id="PF08447">
    <property type="entry name" value="PAS_3"/>
    <property type="match status" value="1"/>
</dbReference>
<sequence length="209" mass="22810">MIDSWEWDAATDRSRVDGFVALLFDVDPDEAAAGVPLSFFIDSIHPEDRERVDTLIRRCGRKGSTYLTEYRVISVDGQTRWVLARGRFSVDHLGRPVGGAGILVDITRMREGEGTFGKINTVSGEAPLDRAADHAIAAQQAIVELQDPELKVRADALLMALGRKLAHETDRRKGCRRHADAVGQGASGRGAYTDDLGDGVGSRVRARDP</sequence>
<evidence type="ECO:0000259" key="7">
    <source>
        <dbReference type="PROSITE" id="PS50113"/>
    </source>
</evidence>
<evidence type="ECO:0000256" key="3">
    <source>
        <dbReference type="ARBA" id="ARBA00022553"/>
    </source>
</evidence>
<dbReference type="Proteomes" id="UP001244297">
    <property type="component" value="Unassembled WGS sequence"/>
</dbReference>
<evidence type="ECO:0000256" key="6">
    <source>
        <dbReference type="SAM" id="MobiDB-lite"/>
    </source>
</evidence>
<keyword evidence="9" id="KW-1185">Reference proteome</keyword>
<dbReference type="CDD" id="cd00130">
    <property type="entry name" value="PAS"/>
    <property type="match status" value="1"/>
</dbReference>
<evidence type="ECO:0000313" key="9">
    <source>
        <dbReference type="Proteomes" id="UP001244297"/>
    </source>
</evidence>
<name>A0ABT8AP97_9HYPH</name>
<dbReference type="PANTHER" id="PTHR43304:SF1">
    <property type="entry name" value="PAC DOMAIN-CONTAINING PROTEIN"/>
    <property type="match status" value="1"/>
</dbReference>
<evidence type="ECO:0000313" key="8">
    <source>
        <dbReference type="EMBL" id="MDN3571575.1"/>
    </source>
</evidence>
<dbReference type="Gene3D" id="2.10.70.100">
    <property type="match status" value="1"/>
</dbReference>
<dbReference type="EC" id="2.7.13.3" evidence="2"/>
<protein>
    <recommendedName>
        <fullName evidence="2">histidine kinase</fullName>
        <ecNumber evidence="2">2.7.13.3</ecNumber>
    </recommendedName>
</protein>
<feature type="domain" description="PAC" evidence="7">
    <location>
        <begin position="66"/>
        <end position="118"/>
    </location>
</feature>
<dbReference type="NCBIfam" id="TIGR00229">
    <property type="entry name" value="sensory_box"/>
    <property type="match status" value="1"/>
</dbReference>
<keyword evidence="3" id="KW-0597">Phosphoprotein</keyword>
<evidence type="ECO:0000256" key="1">
    <source>
        <dbReference type="ARBA" id="ARBA00000085"/>
    </source>
</evidence>
<dbReference type="Gene3D" id="3.30.450.20">
    <property type="entry name" value="PAS domain"/>
    <property type="match status" value="1"/>
</dbReference>
<dbReference type="PANTHER" id="PTHR43304">
    <property type="entry name" value="PHYTOCHROME-LIKE PROTEIN CPH1"/>
    <property type="match status" value="1"/>
</dbReference>
<gene>
    <name evidence="8" type="ORF">QWZ18_13195</name>
</gene>
<dbReference type="InterPro" id="IPR052162">
    <property type="entry name" value="Sensor_kinase/Photoreceptor"/>
</dbReference>
<dbReference type="InterPro" id="IPR000700">
    <property type="entry name" value="PAS-assoc_C"/>
</dbReference>
<dbReference type="PROSITE" id="PS50113">
    <property type="entry name" value="PAC"/>
    <property type="match status" value="1"/>
</dbReference>
<dbReference type="RefSeq" id="WP_290355820.1">
    <property type="nucleotide sequence ID" value="NZ_JAUFPT010000040.1"/>
</dbReference>
<dbReference type="InterPro" id="IPR000014">
    <property type="entry name" value="PAS"/>
</dbReference>